<evidence type="ECO:0000256" key="3">
    <source>
        <dbReference type="ARBA" id="ARBA00022692"/>
    </source>
</evidence>
<evidence type="ECO:0000256" key="1">
    <source>
        <dbReference type="ARBA" id="ARBA00004141"/>
    </source>
</evidence>
<keyword evidence="6 9" id="KW-0472">Membrane</keyword>
<evidence type="ECO:0000256" key="7">
    <source>
        <dbReference type="ARBA" id="ARBA00023209"/>
    </source>
</evidence>
<comment type="subcellular location">
    <subcellularLocation>
        <location evidence="1">Membrane</location>
        <topology evidence="1">Multi-pass membrane protein</topology>
    </subcellularLocation>
</comment>
<organism evidence="10">
    <name type="scientific">hydrothermal vent metagenome</name>
    <dbReference type="NCBI Taxonomy" id="652676"/>
    <lineage>
        <taxon>unclassified sequences</taxon>
        <taxon>metagenomes</taxon>
        <taxon>ecological metagenomes</taxon>
    </lineage>
</organism>
<evidence type="ECO:0000313" key="10">
    <source>
        <dbReference type="EMBL" id="SFV83776.1"/>
    </source>
</evidence>
<dbReference type="EC" id="2.7.8.5" evidence="10"/>
<keyword evidence="8" id="KW-1208">Phospholipid metabolism</keyword>
<feature type="transmembrane region" description="Helical" evidence="9">
    <location>
        <begin position="147"/>
        <end position="165"/>
    </location>
</feature>
<keyword evidence="2" id="KW-0444">Lipid biosynthesis</keyword>
<accession>A0A1W1DQH4</accession>
<proteinExistence type="predicted"/>
<dbReference type="InterPro" id="IPR004570">
    <property type="entry name" value="Phosphatidylglycerol_P_synth"/>
</dbReference>
<dbReference type="PIRSF" id="PIRSF000847">
    <property type="entry name" value="Phos_ph_gly_syn"/>
    <property type="match status" value="1"/>
</dbReference>
<keyword evidence="4 9" id="KW-1133">Transmembrane helix</keyword>
<dbReference type="Pfam" id="PF01066">
    <property type="entry name" value="CDP-OH_P_transf"/>
    <property type="match status" value="1"/>
</dbReference>
<evidence type="ECO:0000256" key="4">
    <source>
        <dbReference type="ARBA" id="ARBA00022989"/>
    </source>
</evidence>
<dbReference type="AlphaFoldDB" id="A0A1W1DQH4"/>
<protein>
    <submittedName>
        <fullName evidence="10">CDP-diacylglycerol--glycerol-3-phosphate 3-phosphatidyltransferase</fullName>
        <ecNumber evidence="10">2.7.8.5</ecNumber>
    </submittedName>
</protein>
<feature type="transmembrane region" description="Helical" evidence="9">
    <location>
        <begin position="87"/>
        <end position="105"/>
    </location>
</feature>
<name>A0A1W1DQH4_9ZZZZ</name>
<dbReference type="InterPro" id="IPR043130">
    <property type="entry name" value="CDP-OH_PTrfase_TM_dom"/>
</dbReference>
<keyword evidence="5" id="KW-0443">Lipid metabolism</keyword>
<dbReference type="InterPro" id="IPR000462">
    <property type="entry name" value="CDP-OH_P_trans"/>
</dbReference>
<keyword evidence="10" id="KW-0808">Transferase</keyword>
<feature type="transmembrane region" description="Helical" evidence="9">
    <location>
        <begin position="171"/>
        <end position="192"/>
    </location>
</feature>
<dbReference type="PANTHER" id="PTHR14269:SF11">
    <property type="entry name" value="CDP-DIACYLGLYCEROL--GLYCEROL-3-PHOSPHATE 3-PHOSPHATIDYLTRANSFERASE"/>
    <property type="match status" value="1"/>
</dbReference>
<reference evidence="10" key="1">
    <citation type="submission" date="2016-10" db="EMBL/GenBank/DDBJ databases">
        <authorList>
            <person name="de Groot N.N."/>
        </authorList>
    </citation>
    <scope>NUCLEOTIDE SEQUENCE</scope>
</reference>
<dbReference type="PANTHER" id="PTHR14269">
    <property type="entry name" value="CDP-DIACYLGLYCEROL--GLYCEROL-3-PHOSPHATE 3-PHOSPHATIDYLTRANSFERASE-RELATED"/>
    <property type="match status" value="1"/>
</dbReference>
<feature type="transmembrane region" description="Helical" evidence="9">
    <location>
        <begin position="21"/>
        <end position="42"/>
    </location>
</feature>
<evidence type="ECO:0000256" key="9">
    <source>
        <dbReference type="SAM" id="Phobius"/>
    </source>
</evidence>
<gene>
    <name evidence="10" type="ORF">MNB_SUP05-9-138</name>
</gene>
<keyword evidence="7" id="KW-0594">Phospholipid biosynthesis</keyword>
<dbReference type="GO" id="GO:0008444">
    <property type="term" value="F:CDP-diacylglycerol-glycerol-3-phosphate 3-phosphatidyltransferase activity"/>
    <property type="evidence" value="ECO:0007669"/>
    <property type="project" value="UniProtKB-EC"/>
</dbReference>
<feature type="transmembrane region" description="Helical" evidence="9">
    <location>
        <begin position="48"/>
        <end position="66"/>
    </location>
</feature>
<dbReference type="Gene3D" id="1.20.120.1760">
    <property type="match status" value="1"/>
</dbReference>
<dbReference type="EMBL" id="FPHX01000008">
    <property type="protein sequence ID" value="SFV83776.1"/>
    <property type="molecule type" value="Genomic_DNA"/>
</dbReference>
<dbReference type="GO" id="GO:0016020">
    <property type="term" value="C:membrane"/>
    <property type="evidence" value="ECO:0007669"/>
    <property type="project" value="UniProtKB-SubCell"/>
</dbReference>
<evidence type="ECO:0000256" key="5">
    <source>
        <dbReference type="ARBA" id="ARBA00023098"/>
    </source>
</evidence>
<evidence type="ECO:0000256" key="8">
    <source>
        <dbReference type="ARBA" id="ARBA00023264"/>
    </source>
</evidence>
<keyword evidence="3 9" id="KW-0812">Transmembrane</keyword>
<sequence length="201" mass="22715">MVFPYNQYFFSSKKMNFSFSSLPNALSILRIILTVPVVMTLLNHNYSLAIVLFFIAGVTDALDGWIAKRFSCQSRLGSILDPMADKLLLAGSFITLFVIGLLPLWLLILVFLRDVMIVAATVGYFLGTDTSQDELLTPSNLSKFNTVLQITLVLFLVITQIYPVSLQWTNMFFIVVATSTVLSGADYIWIWIKQVILQERR</sequence>
<evidence type="ECO:0000256" key="2">
    <source>
        <dbReference type="ARBA" id="ARBA00022516"/>
    </source>
</evidence>
<evidence type="ECO:0000256" key="6">
    <source>
        <dbReference type="ARBA" id="ARBA00023136"/>
    </source>
</evidence>
<dbReference type="GO" id="GO:0046474">
    <property type="term" value="P:glycerophospholipid biosynthetic process"/>
    <property type="evidence" value="ECO:0007669"/>
    <property type="project" value="TreeGrafter"/>
</dbReference>
<dbReference type="InterPro" id="IPR050324">
    <property type="entry name" value="CDP-alcohol_PTase-I"/>
</dbReference>